<evidence type="ECO:0000313" key="3">
    <source>
        <dbReference type="Proteomes" id="UP001225356"/>
    </source>
</evidence>
<dbReference type="Proteomes" id="UP001225356">
    <property type="component" value="Unassembled WGS sequence"/>
</dbReference>
<keyword evidence="1" id="KW-0812">Transmembrane</keyword>
<name>A0ABT9Q865_9ACTN</name>
<gene>
    <name evidence="2" type="ORF">J2853_002122</name>
</gene>
<dbReference type="EMBL" id="JAUSQU010000001">
    <property type="protein sequence ID" value="MDP9842911.1"/>
    <property type="molecule type" value="Genomic_DNA"/>
</dbReference>
<proteinExistence type="predicted"/>
<organism evidence="2 3">
    <name type="scientific">Streptosporangium lutulentum</name>
    <dbReference type="NCBI Taxonomy" id="1461250"/>
    <lineage>
        <taxon>Bacteria</taxon>
        <taxon>Bacillati</taxon>
        <taxon>Actinomycetota</taxon>
        <taxon>Actinomycetes</taxon>
        <taxon>Streptosporangiales</taxon>
        <taxon>Streptosporangiaceae</taxon>
        <taxon>Streptosporangium</taxon>
    </lineage>
</organism>
<feature type="transmembrane region" description="Helical" evidence="1">
    <location>
        <begin position="27"/>
        <end position="48"/>
    </location>
</feature>
<dbReference type="RefSeq" id="WP_307556777.1">
    <property type="nucleotide sequence ID" value="NZ_JAUSQU010000001.1"/>
</dbReference>
<accession>A0ABT9Q865</accession>
<sequence>MGRRAALLLSLPVAALGDLGKLPSRPISIALAQIGCVLSAFAAGTMLARRPAGRDPAARRN</sequence>
<keyword evidence="1" id="KW-1133">Transmembrane helix</keyword>
<reference evidence="2 3" key="1">
    <citation type="submission" date="2023-07" db="EMBL/GenBank/DDBJ databases">
        <title>Sequencing the genomes of 1000 actinobacteria strains.</title>
        <authorList>
            <person name="Klenk H.-P."/>
        </authorList>
    </citation>
    <scope>NUCLEOTIDE SEQUENCE [LARGE SCALE GENOMIC DNA]</scope>
    <source>
        <strain evidence="2 3">DSM 46740</strain>
    </source>
</reference>
<evidence type="ECO:0000313" key="2">
    <source>
        <dbReference type="EMBL" id="MDP9842911.1"/>
    </source>
</evidence>
<protein>
    <submittedName>
        <fullName evidence="2">Uncharacterized protein</fullName>
    </submittedName>
</protein>
<comment type="caution">
    <text evidence="2">The sequence shown here is derived from an EMBL/GenBank/DDBJ whole genome shotgun (WGS) entry which is preliminary data.</text>
</comment>
<keyword evidence="1" id="KW-0472">Membrane</keyword>
<evidence type="ECO:0000256" key="1">
    <source>
        <dbReference type="SAM" id="Phobius"/>
    </source>
</evidence>
<keyword evidence="3" id="KW-1185">Reference proteome</keyword>